<proteinExistence type="predicted"/>
<protein>
    <submittedName>
        <fullName evidence="2">Uncharacterized protein</fullName>
    </submittedName>
</protein>
<dbReference type="AlphaFoldDB" id="A0A2P6THS3"/>
<gene>
    <name evidence="2" type="ORF">C2E21_7255</name>
</gene>
<feature type="coiled-coil region" evidence="1">
    <location>
        <begin position="422"/>
        <end position="449"/>
    </location>
</feature>
<sequence>MQDTSEPTIADQLLEAVLARDHARPSLLLAAVSHDQLAAIESAHLYHATALAGNATAVSLLVAAKVPISAADAQCDGSVLGSWTATEATRQHLQGWSLTALGLATWMGGADVVAALLAEPTLPDQLLEAILECFAARLSLLLAAVSPQRLAAIESAHPYHAAALAGNAEADYLLVVVAMEDRQLTPLGVVVDDPSADSSEEVAWMLLAGGADLAAVSAADVERCAERCPALGSLMRIFKAISSCQAAMLAVLEALLDAGHRPRTFTRAQAAAMRRQPALAEQPDGGFDPLREDPALQLGGSNRWLGLALEHPAWAPAAACHGRFLPSFRAAARALLLVAYHSGSPVAGSSADEGLAADCADSGGGDSGSSEAAAAVGSSASTATASEPLSCAAGLASLPRDVLLHIVGLTAYPLSAWASMDAAVTTAALAEAEEAAAAAEAEEAAAEGHA</sequence>
<evidence type="ECO:0000313" key="2">
    <source>
        <dbReference type="EMBL" id="PRW33843.1"/>
    </source>
</evidence>
<evidence type="ECO:0000256" key="1">
    <source>
        <dbReference type="SAM" id="Coils"/>
    </source>
</evidence>
<dbReference type="EMBL" id="LHPG02000015">
    <property type="protein sequence ID" value="PRW33843.1"/>
    <property type="molecule type" value="Genomic_DNA"/>
</dbReference>
<keyword evidence="3" id="KW-1185">Reference proteome</keyword>
<organism evidence="2 3">
    <name type="scientific">Chlorella sorokiniana</name>
    <name type="common">Freshwater green alga</name>
    <dbReference type="NCBI Taxonomy" id="3076"/>
    <lineage>
        <taxon>Eukaryota</taxon>
        <taxon>Viridiplantae</taxon>
        <taxon>Chlorophyta</taxon>
        <taxon>core chlorophytes</taxon>
        <taxon>Trebouxiophyceae</taxon>
        <taxon>Chlorellales</taxon>
        <taxon>Chlorellaceae</taxon>
        <taxon>Chlorella clade</taxon>
        <taxon>Chlorella</taxon>
    </lineage>
</organism>
<name>A0A2P6THS3_CHLSO</name>
<reference evidence="2 3" key="1">
    <citation type="journal article" date="2018" name="Plant J.">
        <title>Genome sequences of Chlorella sorokiniana UTEX 1602 and Micractinium conductrix SAG 241.80: implications to maltose excretion by a green alga.</title>
        <authorList>
            <person name="Arriola M.B."/>
            <person name="Velmurugan N."/>
            <person name="Zhang Y."/>
            <person name="Plunkett M.H."/>
            <person name="Hondzo H."/>
            <person name="Barney B.M."/>
        </authorList>
    </citation>
    <scope>NUCLEOTIDE SEQUENCE [LARGE SCALE GENOMIC DNA]</scope>
    <source>
        <strain evidence="3">UTEX 1602</strain>
    </source>
</reference>
<comment type="caution">
    <text evidence="2">The sequence shown here is derived from an EMBL/GenBank/DDBJ whole genome shotgun (WGS) entry which is preliminary data.</text>
</comment>
<dbReference type="Proteomes" id="UP000239899">
    <property type="component" value="Unassembled WGS sequence"/>
</dbReference>
<accession>A0A2P6THS3</accession>
<evidence type="ECO:0000313" key="3">
    <source>
        <dbReference type="Proteomes" id="UP000239899"/>
    </source>
</evidence>
<keyword evidence="1" id="KW-0175">Coiled coil</keyword>